<feature type="region of interest" description="Disordered" evidence="5">
    <location>
        <begin position="303"/>
        <end position="322"/>
    </location>
</feature>
<evidence type="ECO:0000313" key="7">
    <source>
        <dbReference type="EMBL" id="KAK3951996.1"/>
    </source>
</evidence>
<dbReference type="Gene3D" id="3.40.50.410">
    <property type="entry name" value="von Willebrand factor, type A domain"/>
    <property type="match status" value="1"/>
</dbReference>
<accession>A0AAN6SGC6</accession>
<dbReference type="InterPro" id="IPR018256">
    <property type="entry name" value="Ribosomal_eL13_CS"/>
</dbReference>
<evidence type="ECO:0000313" key="8">
    <source>
        <dbReference type="Proteomes" id="UP001303222"/>
    </source>
</evidence>
<dbReference type="EMBL" id="MU859133">
    <property type="protein sequence ID" value="KAK3951996.1"/>
    <property type="molecule type" value="Genomic_DNA"/>
</dbReference>
<dbReference type="InterPro" id="IPR001380">
    <property type="entry name" value="Ribosomal_eL13"/>
</dbReference>
<evidence type="ECO:0000256" key="4">
    <source>
        <dbReference type="RuleBase" id="RU000572"/>
    </source>
</evidence>
<dbReference type="InterPro" id="IPR036465">
    <property type="entry name" value="vWFA_dom_sf"/>
</dbReference>
<feature type="region of interest" description="Disordered" evidence="5">
    <location>
        <begin position="82"/>
        <end position="104"/>
    </location>
</feature>
<dbReference type="CDD" id="cd01466">
    <property type="entry name" value="vWA_C3HC4_type"/>
    <property type="match status" value="1"/>
</dbReference>
<dbReference type="SMART" id="SM00327">
    <property type="entry name" value="VWA"/>
    <property type="match status" value="1"/>
</dbReference>
<dbReference type="SUPFAM" id="SSF53300">
    <property type="entry name" value="vWA-like"/>
    <property type="match status" value="1"/>
</dbReference>
<dbReference type="HAMAP" id="MF_00499">
    <property type="entry name" value="Ribosomal_eL13"/>
    <property type="match status" value="1"/>
</dbReference>
<dbReference type="PROSITE" id="PS50234">
    <property type="entry name" value="VWFA"/>
    <property type="match status" value="1"/>
</dbReference>
<dbReference type="AlphaFoldDB" id="A0AAN6SGC6"/>
<dbReference type="Pfam" id="PF00092">
    <property type="entry name" value="VWA"/>
    <property type="match status" value="1"/>
</dbReference>
<dbReference type="GO" id="GO:0003723">
    <property type="term" value="F:RNA binding"/>
    <property type="evidence" value="ECO:0007669"/>
    <property type="project" value="TreeGrafter"/>
</dbReference>
<dbReference type="PANTHER" id="PTHR11722">
    <property type="entry name" value="60S RIBOSOMAL PROTEIN L13"/>
    <property type="match status" value="1"/>
</dbReference>
<dbReference type="GO" id="GO:0003735">
    <property type="term" value="F:structural constituent of ribosome"/>
    <property type="evidence" value="ECO:0007669"/>
    <property type="project" value="InterPro"/>
</dbReference>
<protein>
    <recommendedName>
        <fullName evidence="4">60S ribosomal protein L13</fullName>
    </recommendedName>
</protein>
<dbReference type="PROSITE" id="PS01104">
    <property type="entry name" value="RIBOSOMAL_L13E"/>
    <property type="match status" value="1"/>
</dbReference>
<feature type="compositionally biased region" description="Low complexity" evidence="5">
    <location>
        <begin position="89"/>
        <end position="99"/>
    </location>
</feature>
<name>A0AAN6SGC6_9PEZI</name>
<evidence type="ECO:0000259" key="6">
    <source>
        <dbReference type="PROSITE" id="PS50234"/>
    </source>
</evidence>
<comment type="similarity">
    <text evidence="1 4">Belongs to the eukaryotic ribosomal protein eL13 family.</text>
</comment>
<feature type="domain" description="VWFA" evidence="6">
    <location>
        <begin position="70"/>
        <end position="280"/>
    </location>
</feature>
<dbReference type="Pfam" id="PF14624">
    <property type="entry name" value="Vwaint"/>
    <property type="match status" value="1"/>
</dbReference>
<dbReference type="Gene3D" id="1.20.5.110">
    <property type="match status" value="1"/>
</dbReference>
<dbReference type="GO" id="GO:0022625">
    <property type="term" value="C:cytosolic large ribosomal subunit"/>
    <property type="evidence" value="ECO:0007669"/>
    <property type="project" value="TreeGrafter"/>
</dbReference>
<gene>
    <name evidence="7" type="ORF">QBC32DRAFT_237903</name>
</gene>
<feature type="region of interest" description="Disordered" evidence="5">
    <location>
        <begin position="1"/>
        <end position="39"/>
    </location>
</feature>
<evidence type="ECO:0000256" key="1">
    <source>
        <dbReference type="ARBA" id="ARBA00005640"/>
    </source>
</evidence>
<feature type="compositionally biased region" description="Low complexity" evidence="5">
    <location>
        <begin position="11"/>
        <end position="25"/>
    </location>
</feature>
<dbReference type="InterPro" id="IPR032838">
    <property type="entry name" value="Vwaint_dom"/>
</dbReference>
<keyword evidence="3 4" id="KW-0687">Ribonucleoprotein</keyword>
<proteinExistence type="inferred from homology"/>
<keyword evidence="2 4" id="KW-0689">Ribosomal protein</keyword>
<dbReference type="Proteomes" id="UP001303222">
    <property type="component" value="Unassembled WGS sequence"/>
</dbReference>
<evidence type="ECO:0000256" key="3">
    <source>
        <dbReference type="ARBA" id="ARBA00023274"/>
    </source>
</evidence>
<dbReference type="InterPro" id="IPR002035">
    <property type="entry name" value="VWF_A"/>
</dbReference>
<evidence type="ECO:0000256" key="2">
    <source>
        <dbReference type="ARBA" id="ARBA00022980"/>
    </source>
</evidence>
<evidence type="ECO:0000256" key="5">
    <source>
        <dbReference type="SAM" id="MobiDB-lite"/>
    </source>
</evidence>
<organism evidence="7 8">
    <name type="scientific">Pseudoneurospora amorphoporcata</name>
    <dbReference type="NCBI Taxonomy" id="241081"/>
    <lineage>
        <taxon>Eukaryota</taxon>
        <taxon>Fungi</taxon>
        <taxon>Dikarya</taxon>
        <taxon>Ascomycota</taxon>
        <taxon>Pezizomycotina</taxon>
        <taxon>Sordariomycetes</taxon>
        <taxon>Sordariomycetidae</taxon>
        <taxon>Sordariales</taxon>
        <taxon>Sordariaceae</taxon>
        <taxon>Pseudoneurospora</taxon>
    </lineage>
</organism>
<sequence>MKTPFTIPIVSSPSSSTSPNPSSDSETQPAAPNLEIHPLPSENGGILVRVIPPPFPPNLHDPDFHHVPCDIVLAIDVSGSMSADAPVPSTTTTSSDYTTEQPEEHNGLSVLDLVKHAARTIASTLNESDRLGIVTFSTEAKVLQPLMPMTALNKKKTERNLGGMQPSSATNLWGGIVEGLKLFSKDNGGSGRVPALMVLTDGMPNHMCPAQGYVAKLKAMERVPAAIHTFGFGYSLRSGLLKSVAEIGGGGYSFIPDAGMIGTVFVHSVANLQSTLANNVFLRLTYPKYLGLKETTGQSVDKLGPVELNKGDETTEQTDDPGSRMQLTLNLSTLQYGQSRDIFLSYDSKVQEAIADGFDFESPPSVLATLDYQHFTNITNTLVTECEDIFRPNPLFKQLTPAQTAYHISRSALISFLSSLYPLRRDGEHQPRFFARSLATSLQSLLSTLPAAQPAFASDSHCRSLVQDLIGSSTSFINDPANQDGQVALALTNMDFYNRWGIHYLPSLAGAHARQVCNSFKDPGPLMYGTESPLFVRCRDRLDAAFDSLPAPKPSRTTGFQGEISMRAYNRSGNPCFAGESRVRVGVTVAGEKKEDRGQLMTKEIKISELRKRMLVQTPKGFRKLKAVLKTPVENEKMCLVRGRGDEDAGVGVASLLVTPWHPISLDGKGWAFPMDVAHGDIVSYTGDIYSVLLQNDPDVDAHAIMVEGVWGATLGHGMTGAAEGVVTGAEDVRTHRFFGDYDLVLQSLAKLPYSQDGLVTGGGVERDSRTDFRKDWQRRVRCHFDQAGKKASRRVARQAKAAALAPRPVDKLRPIVRCPTVKYNRRTRLGRGFSLAELKAAGIPKLLAPTIGISVDPRRANLSEEALAANVERLKAYKARLVVFPRKSNKPKKADTPKDQQAGETIKTIAAAFGVESPIVSGFKEINKSELPSNVEGGAFRALRKARSDAKLVGVREKRAKDKAAAEAEKSK</sequence>
<dbReference type="GO" id="GO:0006412">
    <property type="term" value="P:translation"/>
    <property type="evidence" value="ECO:0007669"/>
    <property type="project" value="InterPro"/>
</dbReference>
<comment type="caution">
    <text evidence="7">The sequence shown here is derived from an EMBL/GenBank/DDBJ whole genome shotgun (WGS) entry which is preliminary data.</text>
</comment>
<dbReference type="PANTHER" id="PTHR11722:SF0">
    <property type="entry name" value="LARGE RIBOSOMAL SUBUNIT PROTEIN EL13"/>
    <property type="match status" value="1"/>
</dbReference>
<reference evidence="7" key="2">
    <citation type="submission" date="2023-06" db="EMBL/GenBank/DDBJ databases">
        <authorList>
            <consortium name="Lawrence Berkeley National Laboratory"/>
            <person name="Mondo S.J."/>
            <person name="Hensen N."/>
            <person name="Bonometti L."/>
            <person name="Westerberg I."/>
            <person name="Brannstrom I.O."/>
            <person name="Guillou S."/>
            <person name="Cros-Aarteil S."/>
            <person name="Calhoun S."/>
            <person name="Haridas S."/>
            <person name="Kuo A."/>
            <person name="Pangilinan J."/>
            <person name="Riley R."/>
            <person name="Labutti K."/>
            <person name="Andreopoulos B."/>
            <person name="Lipzen A."/>
            <person name="Chen C."/>
            <person name="Yanf M."/>
            <person name="Daum C."/>
            <person name="Ng V."/>
            <person name="Clum A."/>
            <person name="Steindorff A."/>
            <person name="Ohm R."/>
            <person name="Martin F."/>
            <person name="Silar P."/>
            <person name="Natvig D."/>
            <person name="Lalanne C."/>
            <person name="Gautier V."/>
            <person name="Ament-Velasquez S.L."/>
            <person name="Kruys A."/>
            <person name="Hutchinson M.I."/>
            <person name="Powell A.J."/>
            <person name="Barry K."/>
            <person name="Miller A.N."/>
            <person name="Grigoriev I.V."/>
            <person name="Debuchy R."/>
            <person name="Gladieux P."/>
            <person name="Thoren M.H."/>
            <person name="Johannesson H."/>
        </authorList>
    </citation>
    <scope>NUCLEOTIDE SEQUENCE</scope>
    <source>
        <strain evidence="7">CBS 626.80</strain>
    </source>
</reference>
<reference evidence="7" key="1">
    <citation type="journal article" date="2023" name="Mol. Phylogenet. Evol.">
        <title>Genome-scale phylogeny and comparative genomics of the fungal order Sordariales.</title>
        <authorList>
            <person name="Hensen N."/>
            <person name="Bonometti L."/>
            <person name="Westerberg I."/>
            <person name="Brannstrom I.O."/>
            <person name="Guillou S."/>
            <person name="Cros-Aarteil S."/>
            <person name="Calhoun S."/>
            <person name="Haridas S."/>
            <person name="Kuo A."/>
            <person name="Mondo S."/>
            <person name="Pangilinan J."/>
            <person name="Riley R."/>
            <person name="LaButti K."/>
            <person name="Andreopoulos B."/>
            <person name="Lipzen A."/>
            <person name="Chen C."/>
            <person name="Yan M."/>
            <person name="Daum C."/>
            <person name="Ng V."/>
            <person name="Clum A."/>
            <person name="Steindorff A."/>
            <person name="Ohm R.A."/>
            <person name="Martin F."/>
            <person name="Silar P."/>
            <person name="Natvig D.O."/>
            <person name="Lalanne C."/>
            <person name="Gautier V."/>
            <person name="Ament-Velasquez S.L."/>
            <person name="Kruys A."/>
            <person name="Hutchinson M.I."/>
            <person name="Powell A.J."/>
            <person name="Barry K."/>
            <person name="Miller A.N."/>
            <person name="Grigoriev I.V."/>
            <person name="Debuchy R."/>
            <person name="Gladieux P."/>
            <person name="Hiltunen Thoren M."/>
            <person name="Johannesson H."/>
        </authorList>
    </citation>
    <scope>NUCLEOTIDE SEQUENCE</scope>
    <source>
        <strain evidence="7">CBS 626.80</strain>
    </source>
</reference>
<feature type="region of interest" description="Disordered" evidence="5">
    <location>
        <begin position="953"/>
        <end position="973"/>
    </location>
</feature>
<dbReference type="Pfam" id="PF01294">
    <property type="entry name" value="Ribosomal_L13e"/>
    <property type="match status" value="1"/>
</dbReference>
<keyword evidence="8" id="KW-1185">Reference proteome</keyword>